<dbReference type="InterPro" id="IPR036291">
    <property type="entry name" value="NAD(P)-bd_dom_sf"/>
</dbReference>
<dbReference type="SUPFAM" id="SSF51735">
    <property type="entry name" value="NAD(P)-binding Rossmann-fold domains"/>
    <property type="match status" value="1"/>
</dbReference>
<dbReference type="InterPro" id="IPR008030">
    <property type="entry name" value="NmrA-like"/>
</dbReference>
<comment type="caution">
    <text evidence="4">The sequence shown here is derived from an EMBL/GenBank/DDBJ whole genome shotgun (WGS) entry which is preliminary data.</text>
</comment>
<proteinExistence type="predicted"/>
<evidence type="ECO:0000256" key="2">
    <source>
        <dbReference type="ARBA" id="ARBA00023002"/>
    </source>
</evidence>
<organism evidence="4 5">
    <name type="scientific">Cercophora newfieldiana</name>
    <dbReference type="NCBI Taxonomy" id="92897"/>
    <lineage>
        <taxon>Eukaryota</taxon>
        <taxon>Fungi</taxon>
        <taxon>Dikarya</taxon>
        <taxon>Ascomycota</taxon>
        <taxon>Pezizomycotina</taxon>
        <taxon>Sordariomycetes</taxon>
        <taxon>Sordariomycetidae</taxon>
        <taxon>Sordariales</taxon>
        <taxon>Lasiosphaeriaceae</taxon>
        <taxon>Cercophora</taxon>
    </lineage>
</organism>
<dbReference type="Pfam" id="PF05368">
    <property type="entry name" value="NmrA"/>
    <property type="match status" value="1"/>
</dbReference>
<reference evidence="4" key="1">
    <citation type="submission" date="2023-06" db="EMBL/GenBank/DDBJ databases">
        <title>Genome-scale phylogeny and comparative genomics of the fungal order Sordariales.</title>
        <authorList>
            <consortium name="Lawrence Berkeley National Laboratory"/>
            <person name="Hensen N."/>
            <person name="Bonometti L."/>
            <person name="Westerberg I."/>
            <person name="Brannstrom I.O."/>
            <person name="Guillou S."/>
            <person name="Cros-Aarteil S."/>
            <person name="Calhoun S."/>
            <person name="Haridas S."/>
            <person name="Kuo A."/>
            <person name="Mondo S."/>
            <person name="Pangilinan J."/>
            <person name="Riley R."/>
            <person name="Labutti K."/>
            <person name="Andreopoulos B."/>
            <person name="Lipzen A."/>
            <person name="Chen C."/>
            <person name="Yanf M."/>
            <person name="Daum C."/>
            <person name="Ng V."/>
            <person name="Clum A."/>
            <person name="Steindorff A."/>
            <person name="Ohm R."/>
            <person name="Martin F."/>
            <person name="Silar P."/>
            <person name="Natvig D."/>
            <person name="Lalanne C."/>
            <person name="Gautier V."/>
            <person name="Ament-Velasquez S.L."/>
            <person name="Kruys A."/>
            <person name="Hutchinson M.I."/>
            <person name="Powell A.J."/>
            <person name="Barry K."/>
            <person name="Miller A.N."/>
            <person name="Grigoriev I.V."/>
            <person name="Debuchy R."/>
            <person name="Gladieux P."/>
            <person name="Thoren M.H."/>
            <person name="Johannesson H."/>
        </authorList>
    </citation>
    <scope>NUCLEOTIDE SEQUENCE</scope>
    <source>
        <strain evidence="4">SMH2532-1</strain>
    </source>
</reference>
<dbReference type="PANTHER" id="PTHR47706:SF7">
    <property type="entry name" value="CIPA-LIKE, PUTATIVE (AFU_ORTHOLOGUE AFUA_1G01630)-RELATED"/>
    <property type="match status" value="1"/>
</dbReference>
<sequence length="339" mass="36957">MTVSYAKDLPSGFSNRIERVAIVGAGGQIGKFLTEHLVKTGKHIITAITRPESTSTLPDGVNIVRVDYSSDDDTTLVNALCGQQALVITMAVTAPRDTSSKLIRAAAKAGVPYILPNYFGPDAANDSLCTDSFLAERRDAIVSEITTLGVSSYFLLVCNFWYEFSLGGGSNRYGFDFTNNTLVLFDGGNVRINTTTFPQCGRAVAALLSLKELPDDENDKSPTLSQFRNSPVYISSFCLTQLDMFKSVKRVTGTTDADWTITHESAKQRWEEGKVELLKGNFGAFVKTLYSRIFVPGTGDGDYESSRGTHNDMLGLPVEDLNEATRVAVRMGKNGEVDH</sequence>
<dbReference type="InterPro" id="IPR051609">
    <property type="entry name" value="NmrA/Isoflavone_reductase-like"/>
</dbReference>
<evidence type="ECO:0000313" key="4">
    <source>
        <dbReference type="EMBL" id="KAK0657943.1"/>
    </source>
</evidence>
<dbReference type="PANTHER" id="PTHR47706">
    <property type="entry name" value="NMRA-LIKE FAMILY PROTEIN"/>
    <property type="match status" value="1"/>
</dbReference>
<accession>A0AA39YSQ6</accession>
<dbReference type="Gene3D" id="3.40.50.720">
    <property type="entry name" value="NAD(P)-binding Rossmann-like Domain"/>
    <property type="match status" value="1"/>
</dbReference>
<name>A0AA39YSQ6_9PEZI</name>
<evidence type="ECO:0000256" key="1">
    <source>
        <dbReference type="ARBA" id="ARBA00022857"/>
    </source>
</evidence>
<keyword evidence="5" id="KW-1185">Reference proteome</keyword>
<evidence type="ECO:0000259" key="3">
    <source>
        <dbReference type="Pfam" id="PF05368"/>
    </source>
</evidence>
<evidence type="ECO:0000313" key="5">
    <source>
        <dbReference type="Proteomes" id="UP001174936"/>
    </source>
</evidence>
<gene>
    <name evidence="4" type="ORF">B0T16DRAFT_317078</name>
</gene>
<dbReference type="AlphaFoldDB" id="A0AA39YSQ6"/>
<dbReference type="Proteomes" id="UP001174936">
    <property type="component" value="Unassembled WGS sequence"/>
</dbReference>
<protein>
    <recommendedName>
        <fullName evidence="3">NmrA-like domain-containing protein</fullName>
    </recommendedName>
</protein>
<keyword evidence="1" id="KW-0521">NADP</keyword>
<keyword evidence="2" id="KW-0560">Oxidoreductase</keyword>
<feature type="domain" description="NmrA-like" evidence="3">
    <location>
        <begin position="19"/>
        <end position="124"/>
    </location>
</feature>
<dbReference type="EMBL" id="JAULSV010000001">
    <property type="protein sequence ID" value="KAK0657943.1"/>
    <property type="molecule type" value="Genomic_DNA"/>
</dbReference>
<dbReference type="GO" id="GO:0016491">
    <property type="term" value="F:oxidoreductase activity"/>
    <property type="evidence" value="ECO:0007669"/>
    <property type="project" value="UniProtKB-KW"/>
</dbReference>